<dbReference type="PANTHER" id="PTHR44688">
    <property type="entry name" value="DNA-BINDING TRANSCRIPTIONAL ACTIVATOR DEVR_DOSR"/>
    <property type="match status" value="1"/>
</dbReference>
<protein>
    <recommendedName>
        <fullName evidence="4">HTH luxR-type domain-containing protein</fullName>
    </recommendedName>
</protein>
<evidence type="ECO:0000259" key="4">
    <source>
        <dbReference type="PROSITE" id="PS50043"/>
    </source>
</evidence>
<dbReference type="InterPro" id="IPR049945">
    <property type="entry name" value="AAA_22"/>
</dbReference>
<dbReference type="PROSITE" id="PS00622">
    <property type="entry name" value="HTH_LUXR_1"/>
    <property type="match status" value="1"/>
</dbReference>
<dbReference type="GO" id="GO:0006355">
    <property type="term" value="P:regulation of DNA-templated transcription"/>
    <property type="evidence" value="ECO:0007669"/>
    <property type="project" value="InterPro"/>
</dbReference>
<dbReference type="GO" id="GO:0016887">
    <property type="term" value="F:ATP hydrolysis activity"/>
    <property type="evidence" value="ECO:0007669"/>
    <property type="project" value="InterPro"/>
</dbReference>
<reference evidence="5 6" key="1">
    <citation type="submission" date="2019-12" db="EMBL/GenBank/DDBJ databases">
        <title>WGS of CPCC 203550 I12A-02606.</title>
        <authorList>
            <person name="Jiang Z."/>
        </authorList>
    </citation>
    <scope>NUCLEOTIDE SEQUENCE [LARGE SCALE GENOMIC DNA]</scope>
    <source>
        <strain evidence="5 6">I12A-02606</strain>
    </source>
</reference>
<organism evidence="5 6">
    <name type="scientific">Geodermatophilus normandii</name>
    <dbReference type="NCBI Taxonomy" id="1137989"/>
    <lineage>
        <taxon>Bacteria</taxon>
        <taxon>Bacillati</taxon>
        <taxon>Actinomycetota</taxon>
        <taxon>Actinomycetes</taxon>
        <taxon>Geodermatophilales</taxon>
        <taxon>Geodermatophilaceae</taxon>
        <taxon>Geodermatophilus</taxon>
    </lineage>
</organism>
<dbReference type="AlphaFoldDB" id="A0A6P0GKI7"/>
<feature type="domain" description="HTH luxR-type" evidence="4">
    <location>
        <begin position="814"/>
        <end position="879"/>
    </location>
</feature>
<dbReference type="Pfam" id="PF00196">
    <property type="entry name" value="GerE"/>
    <property type="match status" value="1"/>
</dbReference>
<dbReference type="EMBL" id="JAAGWE010000027">
    <property type="protein sequence ID" value="NEM07511.1"/>
    <property type="molecule type" value="Genomic_DNA"/>
</dbReference>
<dbReference type="InterPro" id="IPR016032">
    <property type="entry name" value="Sig_transdc_resp-reg_C-effctor"/>
</dbReference>
<accession>A0A6P0GKI7</accession>
<proteinExistence type="predicted"/>
<dbReference type="PANTHER" id="PTHR44688:SF16">
    <property type="entry name" value="DNA-BINDING TRANSCRIPTIONAL ACTIVATOR DEVR_DOSR"/>
    <property type="match status" value="1"/>
</dbReference>
<evidence type="ECO:0000313" key="6">
    <source>
        <dbReference type="Proteomes" id="UP000471126"/>
    </source>
</evidence>
<dbReference type="SUPFAM" id="SSF52540">
    <property type="entry name" value="P-loop containing nucleoside triphosphate hydrolases"/>
    <property type="match status" value="1"/>
</dbReference>
<dbReference type="CDD" id="cd06170">
    <property type="entry name" value="LuxR_C_like"/>
    <property type="match status" value="1"/>
</dbReference>
<dbReference type="SMART" id="SM00421">
    <property type="entry name" value="HTH_LUXR"/>
    <property type="match status" value="1"/>
</dbReference>
<dbReference type="RefSeq" id="WP_163477599.1">
    <property type="nucleotide sequence ID" value="NZ_JAAGWE010000027.1"/>
</dbReference>
<dbReference type="Proteomes" id="UP000471126">
    <property type="component" value="Unassembled WGS sequence"/>
</dbReference>
<keyword evidence="1" id="KW-0805">Transcription regulation</keyword>
<dbReference type="PROSITE" id="PS50043">
    <property type="entry name" value="HTH_LUXR_2"/>
    <property type="match status" value="1"/>
</dbReference>
<evidence type="ECO:0000256" key="1">
    <source>
        <dbReference type="ARBA" id="ARBA00023015"/>
    </source>
</evidence>
<keyword evidence="3" id="KW-0804">Transcription</keyword>
<dbReference type="Gene3D" id="3.40.50.300">
    <property type="entry name" value="P-loop containing nucleotide triphosphate hydrolases"/>
    <property type="match status" value="1"/>
</dbReference>
<dbReference type="PRINTS" id="PR00038">
    <property type="entry name" value="HTHLUXR"/>
</dbReference>
<dbReference type="Pfam" id="PF13401">
    <property type="entry name" value="AAA_22"/>
    <property type="match status" value="1"/>
</dbReference>
<evidence type="ECO:0000313" key="5">
    <source>
        <dbReference type="EMBL" id="NEM07511.1"/>
    </source>
</evidence>
<keyword evidence="2" id="KW-0238">DNA-binding</keyword>
<evidence type="ECO:0000256" key="3">
    <source>
        <dbReference type="ARBA" id="ARBA00023163"/>
    </source>
</evidence>
<sequence>MARRPVPDGSSWPFVDRNGGLATVLEVLGGADTATVVVSGPPGAGRTRLAREVVHALAARGRRVEWVTCTRGMAAIPLGAIAHLVPTVGAGGDLAGAWQALVSNLATGGEDDPAVVVVDDAHLLNDLCATLLFKLALTRTAGVLLTVSDDAQTPDLVDTLWKDGLAVRVDLGLLTRGHVEEVLEAALGDRVESRTSEQLLRTSRGSAVFLRELVAAAQETGHLTHADDLWRWDGTVELTQRLRSLVRTQLGVLTAAEREALELLAIGVPLDLSDLVALTSAEVVASLERRGLVVVEQVSRRSLTFVTQPLHAQVLHAQLPQAAAGDFLRRLVATASVQRWIREDPVHVSPLLLAPDTLLAEPAVLTRAAAQANGRSDHQLAERLARSALQQGPHDAAGVALAESLRWQGRHTEAEQVAGQAATTATPGSEREALDTTRALNLFHGLGRVEDALTLAGSASGASPGGDVTGAVGVLLRVMAGRPHDYDDLDEERLGGSSDDPRMRLWAAVARTTGLALLGHIPEALDSAARGWTALAACGPETESSAACAALGFGELTALELSGRLEQHQAKMEELHERAMARSASAFDGIAALGLGSGLLAAGRPVEAVRWLIEAAATLRRSDPIGSLRLCRARMAQAHALLGDPTRARAALAGARAPSPVRVYDPELLLAESWVAAAEHRQGDAGDAAVEAASLAARLGHRPVEARALHTAARLGRADEMTGRLRQLSDELGDRLLHAFAVQADAAASGSGERLDDVAAEFSQLGAQALAADARAQAAEAHRDAGHRRQASASAASAVSLARSGGGIHTPALDGLVPYALTGREREVATLAAQGVSNQEIAGRLVLSVRTVETHLARVYDKLGIGSRGALRDALTADP</sequence>
<comment type="caution">
    <text evidence="5">The sequence shown here is derived from an EMBL/GenBank/DDBJ whole genome shotgun (WGS) entry which is preliminary data.</text>
</comment>
<dbReference type="Gene3D" id="1.10.10.10">
    <property type="entry name" value="Winged helix-like DNA-binding domain superfamily/Winged helix DNA-binding domain"/>
    <property type="match status" value="1"/>
</dbReference>
<dbReference type="InterPro" id="IPR027417">
    <property type="entry name" value="P-loop_NTPase"/>
</dbReference>
<dbReference type="GO" id="GO:0003677">
    <property type="term" value="F:DNA binding"/>
    <property type="evidence" value="ECO:0007669"/>
    <property type="project" value="UniProtKB-KW"/>
</dbReference>
<evidence type="ECO:0000256" key="2">
    <source>
        <dbReference type="ARBA" id="ARBA00023125"/>
    </source>
</evidence>
<dbReference type="SUPFAM" id="SSF46894">
    <property type="entry name" value="C-terminal effector domain of the bipartite response regulators"/>
    <property type="match status" value="1"/>
</dbReference>
<gene>
    <name evidence="5" type="ORF">GCU54_16050</name>
</gene>
<dbReference type="InterPro" id="IPR000792">
    <property type="entry name" value="Tscrpt_reg_LuxR_C"/>
</dbReference>
<dbReference type="InterPro" id="IPR036388">
    <property type="entry name" value="WH-like_DNA-bd_sf"/>
</dbReference>
<name>A0A6P0GKI7_9ACTN</name>